<keyword evidence="8" id="KW-1185">Reference proteome</keyword>
<feature type="transmembrane region" description="Helical" evidence="6">
    <location>
        <begin position="128"/>
        <end position="151"/>
    </location>
</feature>
<comment type="similarity">
    <text evidence="2">Belongs to the TspO/BZRP family.</text>
</comment>
<dbReference type="PIRSF" id="PIRSF005859">
    <property type="entry name" value="PBR"/>
    <property type="match status" value="1"/>
</dbReference>
<sequence length="152" mass="16637">MLGLLAWMVLVFAVAGLGGWATSLSVGDWYPTLTRPPLNPPDAVFGPVWSVLFGLMGLAAWHVWRRVGLTGAPMALGLFLAQLALNLGWSVLFFGVQRPDLALAEILILWPLILATLIAFWRIDRVAGALLVPYLLWVAFAIYLNAGIVWLN</sequence>
<dbReference type="PANTHER" id="PTHR10057">
    <property type="entry name" value="PERIPHERAL-TYPE BENZODIAZEPINE RECEPTOR"/>
    <property type="match status" value="1"/>
</dbReference>
<evidence type="ECO:0000313" key="8">
    <source>
        <dbReference type="Proteomes" id="UP000064201"/>
    </source>
</evidence>
<keyword evidence="4 6" id="KW-1133">Transmembrane helix</keyword>
<dbReference type="CDD" id="cd15904">
    <property type="entry name" value="TSPO_MBR"/>
    <property type="match status" value="1"/>
</dbReference>
<keyword evidence="3 6" id="KW-0812">Transmembrane</keyword>
<reference evidence="7 8" key="1">
    <citation type="submission" date="2015-04" db="EMBL/GenBank/DDBJ databases">
        <title>Complete Sequence for the Genome of the Thioalkalivibrio versutus D301.</title>
        <authorList>
            <person name="Mu T."/>
            <person name="Zhou J."/>
            <person name="Xu X."/>
        </authorList>
    </citation>
    <scope>NUCLEOTIDE SEQUENCE [LARGE SCALE GENOMIC DNA]</scope>
    <source>
        <strain evidence="7 8">D301</strain>
    </source>
</reference>
<dbReference type="EMBL" id="CP011367">
    <property type="protein sequence ID" value="AKJ96430.1"/>
    <property type="molecule type" value="Genomic_DNA"/>
</dbReference>
<evidence type="ECO:0000256" key="1">
    <source>
        <dbReference type="ARBA" id="ARBA00004141"/>
    </source>
</evidence>
<dbReference type="FunFam" id="1.20.1260.100:FF:000001">
    <property type="entry name" value="translocator protein 2"/>
    <property type="match status" value="1"/>
</dbReference>
<organism evidence="7 8">
    <name type="scientific">Thioalkalivibrio versutus</name>
    <dbReference type="NCBI Taxonomy" id="106634"/>
    <lineage>
        <taxon>Bacteria</taxon>
        <taxon>Pseudomonadati</taxon>
        <taxon>Pseudomonadota</taxon>
        <taxon>Gammaproteobacteria</taxon>
        <taxon>Chromatiales</taxon>
        <taxon>Ectothiorhodospiraceae</taxon>
        <taxon>Thioalkalivibrio</taxon>
    </lineage>
</organism>
<protein>
    <submittedName>
        <fullName evidence="7">TspO</fullName>
    </submittedName>
</protein>
<evidence type="ECO:0000313" key="7">
    <source>
        <dbReference type="EMBL" id="AKJ96430.1"/>
    </source>
</evidence>
<feature type="transmembrane region" description="Helical" evidence="6">
    <location>
        <begin position="102"/>
        <end position="121"/>
    </location>
</feature>
<dbReference type="Proteomes" id="UP000064201">
    <property type="component" value="Chromosome"/>
</dbReference>
<proteinExistence type="inferred from homology"/>
<dbReference type="Gene3D" id="1.20.1260.100">
    <property type="entry name" value="TspO/MBR protein"/>
    <property type="match status" value="1"/>
</dbReference>
<accession>A0A0G3G593</accession>
<dbReference type="PANTHER" id="PTHR10057:SF0">
    <property type="entry name" value="TRANSLOCATOR PROTEIN"/>
    <property type="match status" value="1"/>
</dbReference>
<evidence type="ECO:0000256" key="2">
    <source>
        <dbReference type="ARBA" id="ARBA00007524"/>
    </source>
</evidence>
<dbReference type="GO" id="GO:0016020">
    <property type="term" value="C:membrane"/>
    <property type="evidence" value="ECO:0007669"/>
    <property type="project" value="UniProtKB-SubCell"/>
</dbReference>
<dbReference type="AlphaFoldDB" id="A0A0G3G593"/>
<comment type="subcellular location">
    <subcellularLocation>
        <location evidence="1">Membrane</location>
        <topology evidence="1">Multi-pass membrane protein</topology>
    </subcellularLocation>
</comment>
<evidence type="ECO:0000256" key="3">
    <source>
        <dbReference type="ARBA" id="ARBA00022692"/>
    </source>
</evidence>
<dbReference type="InterPro" id="IPR004307">
    <property type="entry name" value="TspO_MBR"/>
</dbReference>
<dbReference type="Pfam" id="PF03073">
    <property type="entry name" value="TspO_MBR"/>
    <property type="match status" value="1"/>
</dbReference>
<evidence type="ECO:0000256" key="5">
    <source>
        <dbReference type="ARBA" id="ARBA00023136"/>
    </source>
</evidence>
<dbReference type="InterPro" id="IPR038330">
    <property type="entry name" value="TspO/MBR-related_sf"/>
</dbReference>
<dbReference type="PATRIC" id="fig|106634.4.peg.1113"/>
<name>A0A0G3G593_9GAMM</name>
<gene>
    <name evidence="7" type="ORF">TVD_05445</name>
</gene>
<dbReference type="STRING" id="106634.TVD_05445"/>
<dbReference type="RefSeq" id="WP_038084862.1">
    <property type="nucleotide sequence ID" value="NZ_CP011367.1"/>
</dbReference>
<evidence type="ECO:0000256" key="4">
    <source>
        <dbReference type="ARBA" id="ARBA00022989"/>
    </source>
</evidence>
<dbReference type="OrthoDB" id="9795496at2"/>
<evidence type="ECO:0000256" key="6">
    <source>
        <dbReference type="SAM" id="Phobius"/>
    </source>
</evidence>
<dbReference type="GO" id="GO:0033013">
    <property type="term" value="P:tetrapyrrole metabolic process"/>
    <property type="evidence" value="ECO:0007669"/>
    <property type="project" value="UniProtKB-ARBA"/>
</dbReference>
<feature type="transmembrane region" description="Helical" evidence="6">
    <location>
        <begin position="76"/>
        <end position="96"/>
    </location>
</feature>
<dbReference type="KEGG" id="tvr:TVD_05445"/>
<keyword evidence="5 6" id="KW-0472">Membrane</keyword>
<feature type="transmembrane region" description="Helical" evidence="6">
    <location>
        <begin position="43"/>
        <end position="64"/>
    </location>
</feature>